<evidence type="ECO:0000256" key="10">
    <source>
        <dbReference type="SAM" id="Phobius"/>
    </source>
</evidence>
<reference evidence="11" key="2">
    <citation type="submission" date="2025-09" db="UniProtKB">
        <authorList>
            <consortium name="Ensembl"/>
        </authorList>
    </citation>
    <scope>IDENTIFICATION</scope>
</reference>
<keyword evidence="7" id="KW-0965">Cell junction</keyword>
<dbReference type="OMA" id="HFQIATI"/>
<evidence type="ECO:0000256" key="9">
    <source>
        <dbReference type="ARBA" id="ARBA00023136"/>
    </source>
</evidence>
<evidence type="ECO:0008006" key="13">
    <source>
        <dbReference type="Google" id="ProtNLM"/>
    </source>
</evidence>
<dbReference type="AlphaFoldDB" id="A0A7M4EGB2"/>
<dbReference type="GO" id="GO:0005886">
    <property type="term" value="C:plasma membrane"/>
    <property type="evidence" value="ECO:0007669"/>
    <property type="project" value="UniProtKB-SubCell"/>
</dbReference>
<feature type="transmembrane region" description="Helical" evidence="10">
    <location>
        <begin position="21"/>
        <end position="42"/>
    </location>
</feature>
<keyword evidence="6 10" id="KW-0812">Transmembrane</keyword>
<dbReference type="Gene3D" id="1.20.140.150">
    <property type="match status" value="1"/>
</dbReference>
<sequence>MNQCSIMKKCAFISHFQIATIFFSIIGWVLCIVAVGFVKWRVWRVDNSPDVSSGIVWIGIWDVCFTLKSFARGNMHCQKLDIWNHFVPTEISVSQDLLGLATVLEALAVVFIIFAWWSDYRRELSIIWNLYSIMSNSPINFPSSYFVPSPNSQHIGTGVPVGFVSGLSLSAAVLLRRSPHSL</sequence>
<feature type="transmembrane region" description="Helical" evidence="10">
    <location>
        <begin position="97"/>
        <end position="117"/>
    </location>
</feature>
<evidence type="ECO:0000256" key="6">
    <source>
        <dbReference type="ARBA" id="ARBA00022692"/>
    </source>
</evidence>
<protein>
    <recommendedName>
        <fullName evidence="13">Claudin 34</fullName>
    </recommendedName>
</protein>
<feature type="transmembrane region" description="Helical" evidence="10">
    <location>
        <begin position="155"/>
        <end position="175"/>
    </location>
</feature>
<evidence type="ECO:0000256" key="3">
    <source>
        <dbReference type="ARBA" id="ARBA00008295"/>
    </source>
</evidence>
<evidence type="ECO:0000256" key="7">
    <source>
        <dbReference type="ARBA" id="ARBA00022949"/>
    </source>
</evidence>
<comment type="subcellular location">
    <subcellularLocation>
        <location evidence="1">Cell junction</location>
        <location evidence="1">Tight junction</location>
    </subcellularLocation>
    <subcellularLocation>
        <location evidence="2">Cell membrane</location>
        <topology evidence="2">Multi-pass membrane protein</topology>
    </subcellularLocation>
</comment>
<dbReference type="InterPro" id="IPR006187">
    <property type="entry name" value="Claudin"/>
</dbReference>
<accession>A0A7M4EGB2</accession>
<dbReference type="Proteomes" id="UP000594220">
    <property type="component" value="Unplaced"/>
</dbReference>
<evidence type="ECO:0000256" key="4">
    <source>
        <dbReference type="ARBA" id="ARBA00022427"/>
    </source>
</evidence>
<dbReference type="Ensembl" id="ENSCPRT00005011043.1">
    <property type="protein sequence ID" value="ENSCPRP00005009383.1"/>
    <property type="gene ID" value="ENSCPRG00005006659.1"/>
</dbReference>
<organism evidence="11 12">
    <name type="scientific">Crocodylus porosus</name>
    <name type="common">Saltwater crocodile</name>
    <name type="synonym">Estuarine crocodile</name>
    <dbReference type="NCBI Taxonomy" id="8502"/>
    <lineage>
        <taxon>Eukaryota</taxon>
        <taxon>Metazoa</taxon>
        <taxon>Chordata</taxon>
        <taxon>Craniata</taxon>
        <taxon>Vertebrata</taxon>
        <taxon>Euteleostomi</taxon>
        <taxon>Archelosauria</taxon>
        <taxon>Archosauria</taxon>
        <taxon>Crocodylia</taxon>
        <taxon>Longirostres</taxon>
        <taxon>Crocodylidae</taxon>
        <taxon>Crocodylus</taxon>
    </lineage>
</organism>
<keyword evidence="9 10" id="KW-0472">Membrane</keyword>
<keyword evidence="12" id="KW-1185">Reference proteome</keyword>
<dbReference type="GeneTree" id="ENSGT00390000005717"/>
<dbReference type="GO" id="GO:0005198">
    <property type="term" value="F:structural molecule activity"/>
    <property type="evidence" value="ECO:0007669"/>
    <property type="project" value="InterPro"/>
</dbReference>
<keyword evidence="4" id="KW-0796">Tight junction</keyword>
<evidence type="ECO:0000256" key="2">
    <source>
        <dbReference type="ARBA" id="ARBA00004651"/>
    </source>
</evidence>
<evidence type="ECO:0000313" key="12">
    <source>
        <dbReference type="Proteomes" id="UP000594220"/>
    </source>
</evidence>
<evidence type="ECO:0000256" key="5">
    <source>
        <dbReference type="ARBA" id="ARBA00022475"/>
    </source>
</evidence>
<evidence type="ECO:0000256" key="1">
    <source>
        <dbReference type="ARBA" id="ARBA00004435"/>
    </source>
</evidence>
<dbReference type="PANTHER" id="PTHR12002">
    <property type="entry name" value="CLAUDIN"/>
    <property type="match status" value="1"/>
</dbReference>
<evidence type="ECO:0000256" key="8">
    <source>
        <dbReference type="ARBA" id="ARBA00022989"/>
    </source>
</evidence>
<reference evidence="11" key="1">
    <citation type="submission" date="2025-08" db="UniProtKB">
        <authorList>
            <consortium name="Ensembl"/>
        </authorList>
    </citation>
    <scope>IDENTIFICATION</scope>
</reference>
<name>A0A7M4EGB2_CROPO</name>
<proteinExistence type="inferred from homology"/>
<evidence type="ECO:0000313" key="11">
    <source>
        <dbReference type="Ensembl" id="ENSCPRP00005009383.1"/>
    </source>
</evidence>
<comment type="similarity">
    <text evidence="3">Belongs to the claudin family.</text>
</comment>
<keyword evidence="5" id="KW-1003">Cell membrane</keyword>
<keyword evidence="8 10" id="KW-1133">Transmembrane helix</keyword>
<dbReference type="GO" id="GO:0005923">
    <property type="term" value="C:bicellular tight junction"/>
    <property type="evidence" value="ECO:0007669"/>
    <property type="project" value="UniProtKB-SubCell"/>
</dbReference>